<name>M2NNP3_BAUPA</name>
<feature type="region of interest" description="Disordered" evidence="2">
    <location>
        <begin position="46"/>
        <end position="104"/>
    </location>
</feature>
<evidence type="ECO:0000313" key="4">
    <source>
        <dbReference type="EMBL" id="EMD01140.1"/>
    </source>
</evidence>
<dbReference type="GO" id="GO:0005730">
    <property type="term" value="C:nucleolus"/>
    <property type="evidence" value="ECO:0007669"/>
    <property type="project" value="TreeGrafter"/>
</dbReference>
<feature type="region of interest" description="Disordered" evidence="2">
    <location>
        <begin position="295"/>
        <end position="345"/>
    </location>
</feature>
<feature type="compositionally biased region" description="Acidic residues" evidence="2">
    <location>
        <begin position="81"/>
        <end position="101"/>
    </location>
</feature>
<dbReference type="GO" id="GO:0000447">
    <property type="term" value="P:endonucleolytic cleavage in ITS1 to separate SSU-rRNA from 5.8S rRNA and LSU-rRNA from tricistronic rRNA transcript (SSU-rRNA, 5.8S rRNA, LSU-rRNA)"/>
    <property type="evidence" value="ECO:0007669"/>
    <property type="project" value="TreeGrafter"/>
</dbReference>
<evidence type="ECO:0000256" key="1">
    <source>
        <dbReference type="ARBA" id="ARBA00007473"/>
    </source>
</evidence>
<comment type="similarity">
    <text evidence="1">Belongs to the KRI1 family.</text>
</comment>
<feature type="compositionally biased region" description="Acidic residues" evidence="2">
    <location>
        <begin position="458"/>
        <end position="470"/>
    </location>
</feature>
<keyword evidence="5" id="KW-1185">Reference proteome</keyword>
<dbReference type="OrthoDB" id="10252032at2759"/>
<feature type="compositionally biased region" description="Basic and acidic residues" evidence="2">
    <location>
        <begin position="633"/>
        <end position="642"/>
    </location>
</feature>
<sequence>MAEEERPAKRTRLLSDDEASSEDEGEGVLLPHVAEGLKINEEYAKRFEHNKKREDKHRLEEVYGKARRPNGVDGENRDDFGGEDESSTDESEDDEADLVDADVDREISDTLQALRSKDPRIYDKDFHFYKEFEAEAAGGQVGAKKEKPMYLQDYHRENLMAGQNGDVDAEEAAVPPQTFQQEQDALRRDLVGKMHASVAHEDDEAEDEDDFLVAKPKQKHNSLPSATVAPRKKITEEDIALADKDPETFLSNFMAAQGWRTAEGSRFQAFDSDDSEDERRAEVFEEAYNLRFEDPETANETLRSYGRDVGKYGVRREDKTGRQKAREREKERKEAEKREREEDKARLRRLKIEEAEEKLKRIKDAAGLRGKDVDLSQWRDILEGDFNDDEWDQEMQRRFGDNYYEDRDADGVDSDAETADAASTRAKLKKPKWTDDIDIKDLVPEFENEDVKPQFSISDDEDGGYDDELEGGAPLPVGGDADEETAGDVPKKKRKTKKDRQQDKAEAKRAARKERLAIEEMIDSALPLSAGATREKKGPAVGFRYRATSPTSFGLSARDILFAEDSQLNEYAGLKKLHAFRDAEKKRRDRKKMSKKARLRQWRKETFGREDEPAGGFERVLERALGGHGNGEALERKRKADDGEGAGNVVEGERRKKRRRAKKLAASDEVKVRA</sequence>
<feature type="compositionally biased region" description="Acidic residues" evidence="2">
    <location>
        <begin position="201"/>
        <end position="211"/>
    </location>
</feature>
<organism evidence="4 5">
    <name type="scientific">Baudoinia panamericana (strain UAMH 10762)</name>
    <name type="common">Angels' share fungus</name>
    <name type="synonym">Baudoinia compniacensis (strain UAMH 10762)</name>
    <dbReference type="NCBI Taxonomy" id="717646"/>
    <lineage>
        <taxon>Eukaryota</taxon>
        <taxon>Fungi</taxon>
        <taxon>Dikarya</taxon>
        <taxon>Ascomycota</taxon>
        <taxon>Pezizomycotina</taxon>
        <taxon>Dothideomycetes</taxon>
        <taxon>Dothideomycetidae</taxon>
        <taxon>Mycosphaerellales</taxon>
        <taxon>Teratosphaeriaceae</taxon>
        <taxon>Baudoinia</taxon>
    </lineage>
</organism>
<dbReference type="Pfam" id="PF12936">
    <property type="entry name" value="Kri1_C"/>
    <property type="match status" value="1"/>
</dbReference>
<dbReference type="Proteomes" id="UP000011761">
    <property type="component" value="Unassembled WGS sequence"/>
</dbReference>
<feature type="compositionally biased region" description="Basic and acidic residues" evidence="2">
    <location>
        <begin position="46"/>
        <end position="64"/>
    </location>
</feature>
<proteinExistence type="inferred from homology"/>
<dbReference type="PANTHER" id="PTHR14490:SF5">
    <property type="entry name" value="PROTEIN KRI1 HOMOLOG"/>
    <property type="match status" value="1"/>
</dbReference>
<accession>M2NNP3</accession>
<evidence type="ECO:0000259" key="3">
    <source>
        <dbReference type="Pfam" id="PF12936"/>
    </source>
</evidence>
<gene>
    <name evidence="4" type="ORF">BAUCODRAFT_21083</name>
</gene>
<feature type="region of interest" description="Disordered" evidence="2">
    <location>
        <begin position="1"/>
        <end position="33"/>
    </location>
</feature>
<dbReference type="GO" id="GO:0030686">
    <property type="term" value="C:90S preribosome"/>
    <property type="evidence" value="ECO:0007669"/>
    <property type="project" value="TreeGrafter"/>
</dbReference>
<feature type="region of interest" description="Disordered" evidence="2">
    <location>
        <begin position="190"/>
        <end position="231"/>
    </location>
</feature>
<feature type="compositionally biased region" description="Basic and acidic residues" evidence="2">
    <location>
        <begin position="305"/>
        <end position="345"/>
    </location>
</feature>
<dbReference type="eggNOG" id="KOG2409">
    <property type="taxonomic scope" value="Eukaryota"/>
</dbReference>
<dbReference type="EMBL" id="KB445550">
    <property type="protein sequence ID" value="EMD01140.1"/>
    <property type="molecule type" value="Genomic_DNA"/>
</dbReference>
<dbReference type="InterPro" id="IPR024626">
    <property type="entry name" value="Kri1-like_C"/>
</dbReference>
<feature type="compositionally biased region" description="Basic and acidic residues" evidence="2">
    <location>
        <begin position="499"/>
        <end position="514"/>
    </location>
</feature>
<feature type="compositionally biased region" description="Basic residues" evidence="2">
    <location>
        <begin position="587"/>
        <end position="601"/>
    </location>
</feature>
<dbReference type="PANTHER" id="PTHR14490">
    <property type="entry name" value="ZINC FINGER, ZZ TYPE"/>
    <property type="match status" value="1"/>
</dbReference>
<feature type="domain" description="Kri1-like C-terminal" evidence="3">
    <location>
        <begin position="518"/>
        <end position="606"/>
    </location>
</feature>
<dbReference type="InterPro" id="IPR018034">
    <property type="entry name" value="Kri1"/>
</dbReference>
<dbReference type="Pfam" id="PF05178">
    <property type="entry name" value="Kri1"/>
    <property type="match status" value="1"/>
</dbReference>
<dbReference type="KEGG" id="bcom:BAUCODRAFT_21083"/>
<feature type="compositionally biased region" description="Acidic residues" evidence="2">
    <location>
        <begin position="16"/>
        <end position="26"/>
    </location>
</feature>
<evidence type="ECO:0000313" key="5">
    <source>
        <dbReference type="Proteomes" id="UP000011761"/>
    </source>
</evidence>
<dbReference type="HOGENOM" id="CLU_009647_3_0_1"/>
<dbReference type="GeneID" id="19109724"/>
<protein>
    <recommendedName>
        <fullName evidence="3">Kri1-like C-terminal domain-containing protein</fullName>
    </recommendedName>
</protein>
<dbReference type="AlphaFoldDB" id="M2NNP3"/>
<feature type="region of interest" description="Disordered" evidence="2">
    <location>
        <begin position="581"/>
        <end position="674"/>
    </location>
</feature>
<dbReference type="RefSeq" id="XP_007672324.1">
    <property type="nucleotide sequence ID" value="XM_007674134.1"/>
</dbReference>
<feature type="compositionally biased region" description="Basic and acidic residues" evidence="2">
    <location>
        <begin position="602"/>
        <end position="612"/>
    </location>
</feature>
<dbReference type="OMA" id="WDNYDPR"/>
<feature type="compositionally biased region" description="Basic and acidic residues" evidence="2">
    <location>
        <begin position="432"/>
        <end position="443"/>
    </location>
</feature>
<feature type="region of interest" description="Disordered" evidence="2">
    <location>
        <begin position="403"/>
        <end position="514"/>
    </location>
</feature>
<evidence type="ECO:0000256" key="2">
    <source>
        <dbReference type="SAM" id="MobiDB-lite"/>
    </source>
</evidence>
<dbReference type="STRING" id="717646.M2NNP3"/>
<reference evidence="4 5" key="1">
    <citation type="journal article" date="2012" name="PLoS Pathog.">
        <title>Diverse lifestyles and strategies of plant pathogenesis encoded in the genomes of eighteen Dothideomycetes fungi.</title>
        <authorList>
            <person name="Ohm R.A."/>
            <person name="Feau N."/>
            <person name="Henrissat B."/>
            <person name="Schoch C.L."/>
            <person name="Horwitz B.A."/>
            <person name="Barry K.W."/>
            <person name="Condon B.J."/>
            <person name="Copeland A.C."/>
            <person name="Dhillon B."/>
            <person name="Glaser F."/>
            <person name="Hesse C.N."/>
            <person name="Kosti I."/>
            <person name="LaButti K."/>
            <person name="Lindquist E.A."/>
            <person name="Lucas S."/>
            <person name="Salamov A.A."/>
            <person name="Bradshaw R.E."/>
            <person name="Ciuffetti L."/>
            <person name="Hamelin R.C."/>
            <person name="Kema G.H.J."/>
            <person name="Lawrence C."/>
            <person name="Scott J.A."/>
            <person name="Spatafora J.W."/>
            <person name="Turgeon B.G."/>
            <person name="de Wit P.J.G.M."/>
            <person name="Zhong S."/>
            <person name="Goodwin S.B."/>
            <person name="Grigoriev I.V."/>
        </authorList>
    </citation>
    <scope>NUCLEOTIDE SEQUENCE [LARGE SCALE GENOMIC DNA]</scope>
    <source>
        <strain evidence="4 5">UAMH 10762</strain>
    </source>
</reference>
<feature type="compositionally biased region" description="Basic and acidic residues" evidence="2">
    <location>
        <begin position="665"/>
        <end position="674"/>
    </location>
</feature>